<feature type="compositionally biased region" description="Low complexity" evidence="2">
    <location>
        <begin position="238"/>
        <end position="250"/>
    </location>
</feature>
<dbReference type="EMBL" id="CAACVS010000255">
    <property type="protein sequence ID" value="VEU40050.1"/>
    <property type="molecule type" value="Genomic_DNA"/>
</dbReference>
<feature type="region of interest" description="Disordered" evidence="2">
    <location>
        <begin position="129"/>
        <end position="164"/>
    </location>
</feature>
<sequence length="1140" mass="127307">MEDHGGDSELVVSLTDGSRWSPSRVGGKASSLAGLCSVPGVVVPMAFCLTVEFFGPWIDRIEGMIRDEDQDEDNGKDQDQDNQSQNQKKHKHQQETHARLREACRREDLLPLTRAQALAIRELVRAMEGRGETRRGGGAERKGNGNEHENENEHETEKGKRSPLCSVSTGLWAVRSSAPEEDGGTSSFAGVFSTELGVANTERALEEAVRECFSSLWDSRVWDYRQQQQKRQPPPQPQQQQQQQQGPNQQGLPTRRQNFCVVAMEMIDPVVAGVAFSANPLNSDRDEMVVDSSWGLGESVVDGSVVADRYVLDKLAVEEYGCEYKHGYKHEYKHERGPAKRPGHRKRPPKLQPFGRDLVREASIGEKGIEKRLDRTAGRGVATLPIAPCDPRFRSPSLDAVSIAELAETVCRVEAAYGRPMDVEWAFVETDTEKDTEKEPPDHNGQKTHREKRKLSLFLLQARPITTLYTLDAPFMATAPREARRLYFDTNIASEATTTKPFSRLDMDFWNKATTAMMGVSFGDAEKRKVAIFSEARDAEVLLFNGPTRQYLNLGVALNYASKESMAEFFEMMDPYLASIMTSKDCDEKAYRTGKWIPKGVNPWSAYKLLSTFPIWEFYTKGKKYAKDPKGSIEKYRVIVARDLERLDSLAAANSLDLRGNGTANRCETGPPSLKKVSAEIVGAIHPSCMEECGAIQFTVLKIVNELDDQRRNGATDNIREEYGALCGGFEGDELMQMNIALYRLARCLPEATWEEYDGSTNRTLGDLAERIQRNAEGGGDGQKDLPREFLQEWETFLNRFGFDGEDQLFVSCPRYKDRPELLLQKLRLNAIGSVKDPAVIAKEQLEKRRIVQARHEAAAGSEAEKARSVSPWRPVKRWLACRKADRKLAKIRKRNEILDHVFWLRNAPKLHLTKAFGTIRSWILVVEEGLIEDGMLEQKGDIFHLDMNEVDRALAEQYQRRTQKTVPKTSEQREAKSSSTSITTDWIEIIRPRRAAYDRALSSKQCPILVDSRCRILRPDPPLASDDPSILVGSPISPGTATGRVRIVHSVADHSFRPGEVLCAVVTGPAWTPLFASASAVVLQIGGVLQHGALCAREYGKPAVSTIDVNSLLADGMVVEVNGTTGVVKILENESDGSP</sequence>
<name>A0A448ZDG3_9STRA</name>
<dbReference type="InterPro" id="IPR008279">
    <property type="entry name" value="PEP-util_enz_mobile_dom"/>
</dbReference>
<dbReference type="GO" id="GO:0005524">
    <property type="term" value="F:ATP binding"/>
    <property type="evidence" value="ECO:0007669"/>
    <property type="project" value="InterPro"/>
</dbReference>
<feature type="domain" description="PEP-utilising enzyme mobile" evidence="3">
    <location>
        <begin position="1058"/>
        <end position="1127"/>
    </location>
</feature>
<dbReference type="SUPFAM" id="SSF52009">
    <property type="entry name" value="Phosphohistidine domain"/>
    <property type="match status" value="1"/>
</dbReference>
<comment type="similarity">
    <text evidence="1">Belongs to the PEP-utilizing enzyme family.</text>
</comment>
<dbReference type="Proteomes" id="UP000291116">
    <property type="component" value="Unassembled WGS sequence"/>
</dbReference>
<protein>
    <recommendedName>
        <fullName evidence="7">PEP-utilising enzyme mobile domain-containing protein</fullName>
    </recommendedName>
</protein>
<feature type="compositionally biased region" description="Basic residues" evidence="2">
    <location>
        <begin position="339"/>
        <end position="349"/>
    </location>
</feature>
<evidence type="ECO:0000313" key="5">
    <source>
        <dbReference type="EMBL" id="VEU40050.1"/>
    </source>
</evidence>
<dbReference type="Gene3D" id="3.30.1490.20">
    <property type="entry name" value="ATP-grasp fold, A domain"/>
    <property type="match status" value="1"/>
</dbReference>
<feature type="region of interest" description="Disordered" evidence="2">
    <location>
        <begin position="960"/>
        <end position="980"/>
    </location>
</feature>
<accession>A0A448ZDG3</accession>
<reference evidence="5 6" key="1">
    <citation type="submission" date="2019-01" db="EMBL/GenBank/DDBJ databases">
        <authorList>
            <person name="Ferrante I. M."/>
        </authorList>
    </citation>
    <scope>NUCLEOTIDE SEQUENCE [LARGE SCALE GENOMIC DNA]</scope>
    <source>
        <strain evidence="5 6">B856</strain>
    </source>
</reference>
<gene>
    <name evidence="5" type="ORF">PSNMU_V1.4_AUG-EV-PASAV3_0069200</name>
</gene>
<dbReference type="InterPro" id="IPR002192">
    <property type="entry name" value="PPDK_AMP/ATP-bd"/>
</dbReference>
<evidence type="ECO:0000313" key="6">
    <source>
        <dbReference type="Proteomes" id="UP000291116"/>
    </source>
</evidence>
<organism evidence="5 6">
    <name type="scientific">Pseudo-nitzschia multistriata</name>
    <dbReference type="NCBI Taxonomy" id="183589"/>
    <lineage>
        <taxon>Eukaryota</taxon>
        <taxon>Sar</taxon>
        <taxon>Stramenopiles</taxon>
        <taxon>Ochrophyta</taxon>
        <taxon>Bacillariophyta</taxon>
        <taxon>Bacillariophyceae</taxon>
        <taxon>Bacillariophycidae</taxon>
        <taxon>Bacillariales</taxon>
        <taxon>Bacillariaceae</taxon>
        <taxon>Pseudo-nitzschia</taxon>
    </lineage>
</organism>
<dbReference type="InterPro" id="IPR036637">
    <property type="entry name" value="Phosphohistidine_dom_sf"/>
</dbReference>
<evidence type="ECO:0000259" key="3">
    <source>
        <dbReference type="Pfam" id="PF00391"/>
    </source>
</evidence>
<feature type="compositionally biased region" description="Basic and acidic residues" evidence="2">
    <location>
        <begin position="129"/>
        <end position="160"/>
    </location>
</feature>
<keyword evidence="6" id="KW-1185">Reference proteome</keyword>
<dbReference type="GO" id="GO:0016301">
    <property type="term" value="F:kinase activity"/>
    <property type="evidence" value="ECO:0007669"/>
    <property type="project" value="InterPro"/>
</dbReference>
<dbReference type="InterPro" id="IPR051549">
    <property type="entry name" value="PEP_Utilizing_Enz"/>
</dbReference>
<feature type="region of interest" description="Disordered" evidence="2">
    <location>
        <begin position="224"/>
        <end position="253"/>
    </location>
</feature>
<dbReference type="Pfam" id="PF00391">
    <property type="entry name" value="PEP-utilizers"/>
    <property type="match status" value="1"/>
</dbReference>
<dbReference type="AlphaFoldDB" id="A0A448ZDG3"/>
<feature type="compositionally biased region" description="Basic and acidic residues" evidence="2">
    <location>
        <begin position="431"/>
        <end position="445"/>
    </location>
</feature>
<dbReference type="Gene3D" id="3.30.470.20">
    <property type="entry name" value="ATP-grasp fold, B domain"/>
    <property type="match status" value="1"/>
</dbReference>
<proteinExistence type="inferred from homology"/>
<feature type="region of interest" description="Disordered" evidence="2">
    <location>
        <begin position="431"/>
        <end position="450"/>
    </location>
</feature>
<feature type="region of interest" description="Disordered" evidence="2">
    <location>
        <begin position="1"/>
        <end position="25"/>
    </location>
</feature>
<evidence type="ECO:0008006" key="7">
    <source>
        <dbReference type="Google" id="ProtNLM"/>
    </source>
</evidence>
<feature type="region of interest" description="Disordered" evidence="2">
    <location>
        <begin position="333"/>
        <end position="352"/>
    </location>
</feature>
<dbReference type="SUPFAM" id="SSF56059">
    <property type="entry name" value="Glutathione synthetase ATP-binding domain-like"/>
    <property type="match status" value="1"/>
</dbReference>
<dbReference type="PANTHER" id="PTHR43615">
    <property type="entry name" value="PHOSPHOENOLPYRUVATE SYNTHASE-RELATED"/>
    <property type="match status" value="1"/>
</dbReference>
<feature type="domain" description="Pyruvate phosphate dikinase AMP/ATP-binding" evidence="4">
    <location>
        <begin position="171"/>
        <end position="468"/>
    </location>
</feature>
<feature type="region of interest" description="Disordered" evidence="2">
    <location>
        <begin position="69"/>
        <end position="102"/>
    </location>
</feature>
<evidence type="ECO:0000256" key="2">
    <source>
        <dbReference type="SAM" id="MobiDB-lite"/>
    </source>
</evidence>
<feature type="compositionally biased region" description="Basic and acidic residues" evidence="2">
    <location>
        <begin position="93"/>
        <end position="102"/>
    </location>
</feature>
<evidence type="ECO:0000259" key="4">
    <source>
        <dbReference type="Pfam" id="PF01326"/>
    </source>
</evidence>
<evidence type="ECO:0000256" key="1">
    <source>
        <dbReference type="ARBA" id="ARBA00007837"/>
    </source>
</evidence>
<feature type="compositionally biased region" description="Basic and acidic residues" evidence="2">
    <location>
        <begin position="69"/>
        <end position="79"/>
    </location>
</feature>
<dbReference type="PANTHER" id="PTHR43615:SF1">
    <property type="entry name" value="PPDK_N DOMAIN-CONTAINING PROTEIN"/>
    <property type="match status" value="1"/>
</dbReference>
<dbReference type="InterPro" id="IPR013815">
    <property type="entry name" value="ATP_grasp_subdomain_1"/>
</dbReference>
<dbReference type="OrthoDB" id="6123450at2759"/>
<dbReference type="Gene3D" id="3.50.30.10">
    <property type="entry name" value="Phosphohistidine domain"/>
    <property type="match status" value="1"/>
</dbReference>
<dbReference type="Pfam" id="PF01326">
    <property type="entry name" value="PPDK_N"/>
    <property type="match status" value="1"/>
</dbReference>